<keyword evidence="3" id="KW-0645">Protease</keyword>
<dbReference type="AlphaFoldDB" id="A0A2T0ST91"/>
<evidence type="ECO:0000313" key="3">
    <source>
        <dbReference type="EMBL" id="PRY36634.1"/>
    </source>
</evidence>
<organism evidence="3 4">
    <name type="scientific">Umezawaea tangerina</name>
    <dbReference type="NCBI Taxonomy" id="84725"/>
    <lineage>
        <taxon>Bacteria</taxon>
        <taxon>Bacillati</taxon>
        <taxon>Actinomycetota</taxon>
        <taxon>Actinomycetes</taxon>
        <taxon>Pseudonocardiales</taxon>
        <taxon>Pseudonocardiaceae</taxon>
        <taxon>Umezawaea</taxon>
    </lineage>
</organism>
<protein>
    <submittedName>
        <fullName evidence="3">Protease I</fullName>
    </submittedName>
</protein>
<dbReference type="Proteomes" id="UP000239494">
    <property type="component" value="Unassembled WGS sequence"/>
</dbReference>
<reference evidence="3 4" key="1">
    <citation type="submission" date="2018-03" db="EMBL/GenBank/DDBJ databases">
        <title>Genomic Encyclopedia of Archaeal and Bacterial Type Strains, Phase II (KMG-II): from individual species to whole genera.</title>
        <authorList>
            <person name="Goeker M."/>
        </authorList>
    </citation>
    <scope>NUCLEOTIDE SEQUENCE [LARGE SCALE GENOMIC DNA]</scope>
    <source>
        <strain evidence="3 4">DSM 44720</strain>
    </source>
</reference>
<accession>A0A2T0ST91</accession>
<dbReference type="PANTHER" id="PTHR42733:SF12">
    <property type="entry name" value="PROTEINASE"/>
    <property type="match status" value="1"/>
</dbReference>
<dbReference type="GO" id="GO:0008233">
    <property type="term" value="F:peptidase activity"/>
    <property type="evidence" value="ECO:0007669"/>
    <property type="project" value="UniProtKB-KW"/>
</dbReference>
<dbReference type="SUPFAM" id="SSF52317">
    <property type="entry name" value="Class I glutamine amidotransferase-like"/>
    <property type="match status" value="1"/>
</dbReference>
<dbReference type="Gene3D" id="3.40.50.880">
    <property type="match status" value="1"/>
</dbReference>
<comment type="caution">
    <text evidence="3">The sequence shown here is derived from an EMBL/GenBank/DDBJ whole genome shotgun (WGS) entry which is preliminary data.</text>
</comment>
<dbReference type="EMBL" id="PVTF01000011">
    <property type="protein sequence ID" value="PRY36634.1"/>
    <property type="molecule type" value="Genomic_DNA"/>
</dbReference>
<keyword evidence="3" id="KW-0378">Hydrolase</keyword>
<gene>
    <name evidence="3" type="ORF">CLV43_1116</name>
</gene>
<dbReference type="Pfam" id="PF01965">
    <property type="entry name" value="DJ-1_PfpI"/>
    <property type="match status" value="1"/>
</dbReference>
<evidence type="ECO:0000259" key="2">
    <source>
        <dbReference type="Pfam" id="PF01965"/>
    </source>
</evidence>
<sequence>MITLPDGRLHGRKVAILMETDYVEFEIDYYLRRFAEEGATVELLTRLWGSPSLTFTGHEHQVPITVDGDLEAVDDERLRSWDALIVPSGMVSDRLRYAERVDRISPAAELLGRAFAEPSVLKGVICHGMWLVSPIAEAVAGRAVTCHNNLISDVRHMGAVYTDQDVVVSDDLVTARSGDHCHVFARTLVDLMAARASGGGASRWRGTTGRLRGVRGGR</sequence>
<feature type="domain" description="DJ-1/PfpI" evidence="2">
    <location>
        <begin position="12"/>
        <end position="190"/>
    </location>
</feature>
<comment type="similarity">
    <text evidence="1">Belongs to the peptidase C56 family.</text>
</comment>
<dbReference type="InterPro" id="IPR029062">
    <property type="entry name" value="Class_I_gatase-like"/>
</dbReference>
<dbReference type="OrthoDB" id="9792284at2"/>
<name>A0A2T0ST91_9PSEU</name>
<dbReference type="PANTHER" id="PTHR42733">
    <property type="entry name" value="DJ-1 PROTEIN"/>
    <property type="match status" value="1"/>
</dbReference>
<evidence type="ECO:0000256" key="1">
    <source>
        <dbReference type="ARBA" id="ARBA00008542"/>
    </source>
</evidence>
<dbReference type="InterPro" id="IPR006286">
    <property type="entry name" value="C56_PfpI-like"/>
</dbReference>
<keyword evidence="4" id="KW-1185">Reference proteome</keyword>
<evidence type="ECO:0000313" key="4">
    <source>
        <dbReference type="Proteomes" id="UP000239494"/>
    </source>
</evidence>
<dbReference type="GO" id="GO:0006508">
    <property type="term" value="P:proteolysis"/>
    <property type="evidence" value="ECO:0007669"/>
    <property type="project" value="UniProtKB-KW"/>
</dbReference>
<proteinExistence type="inferred from homology"/>
<dbReference type="InterPro" id="IPR002818">
    <property type="entry name" value="DJ-1/PfpI"/>
</dbReference>